<dbReference type="Gene3D" id="3.40.50.1820">
    <property type="entry name" value="alpha/beta hydrolase"/>
    <property type="match status" value="1"/>
</dbReference>
<comment type="caution">
    <text evidence="3">The sequence shown here is derived from an EMBL/GenBank/DDBJ whole genome shotgun (WGS) entry which is preliminary data.</text>
</comment>
<reference evidence="3 4" key="1">
    <citation type="journal article" date="2019" name="Int. J. Syst. Evol. Microbiol.">
        <title>The Global Catalogue of Microorganisms (GCM) 10K type strain sequencing project: providing services to taxonomists for standard genome sequencing and annotation.</title>
        <authorList>
            <consortium name="The Broad Institute Genomics Platform"/>
            <consortium name="The Broad Institute Genome Sequencing Center for Infectious Disease"/>
            <person name="Wu L."/>
            <person name="Ma J."/>
        </authorList>
    </citation>
    <scope>NUCLEOTIDE SEQUENCE [LARGE SCALE GENOMIC DNA]</scope>
    <source>
        <strain evidence="3 4">DT55</strain>
    </source>
</reference>
<dbReference type="GO" id="GO:0016787">
    <property type="term" value="F:hydrolase activity"/>
    <property type="evidence" value="ECO:0007669"/>
    <property type="project" value="UniProtKB-KW"/>
</dbReference>
<name>A0ABD5WZY2_9EURY</name>
<dbReference type="InterPro" id="IPR016662">
    <property type="entry name" value="Acyl-CoA_thioEstase_long-chain"/>
</dbReference>
<evidence type="ECO:0000313" key="4">
    <source>
        <dbReference type="Proteomes" id="UP001596388"/>
    </source>
</evidence>
<keyword evidence="3" id="KW-0378">Hydrolase</keyword>
<dbReference type="PANTHER" id="PTHR10824">
    <property type="entry name" value="ACYL-COENZYME A THIOESTERASE-RELATED"/>
    <property type="match status" value="1"/>
</dbReference>
<evidence type="ECO:0000259" key="2">
    <source>
        <dbReference type="Pfam" id="PF08840"/>
    </source>
</evidence>
<protein>
    <submittedName>
        <fullName evidence="3">Acyl-CoA thioester hydrolase/BAAT C-terminal domain-containing protein</fullName>
    </submittedName>
</protein>
<dbReference type="Pfam" id="PF08840">
    <property type="entry name" value="BAAT_C"/>
    <property type="match status" value="1"/>
</dbReference>
<gene>
    <name evidence="3" type="ORF">ACFQKD_16595</name>
</gene>
<dbReference type="AlphaFoldDB" id="A0ABD5WZY2"/>
<evidence type="ECO:0000256" key="1">
    <source>
        <dbReference type="PIRSR" id="PIRSR016521-1"/>
    </source>
</evidence>
<dbReference type="EMBL" id="JBHTAG010000004">
    <property type="protein sequence ID" value="MFC7098926.1"/>
    <property type="molecule type" value="Genomic_DNA"/>
</dbReference>
<dbReference type="PIRSF" id="PIRSF016521">
    <property type="entry name" value="Acyl-CoA_hydro"/>
    <property type="match status" value="1"/>
</dbReference>
<feature type="domain" description="BAAT/Acyl-CoA thioester hydrolase C-terminal" evidence="2">
    <location>
        <begin position="85"/>
        <end position="275"/>
    </location>
</feature>
<feature type="active site" description="Charge relay system" evidence="1">
    <location>
        <position position="268"/>
    </location>
</feature>
<feature type="active site" description="Charge relay system" evidence="1">
    <location>
        <position position="114"/>
    </location>
</feature>
<dbReference type="SUPFAM" id="SSF53474">
    <property type="entry name" value="alpha/beta-Hydrolases"/>
    <property type="match status" value="1"/>
</dbReference>
<organism evidence="3 4">
    <name type="scientific">Halobaculum marinum</name>
    <dbReference type="NCBI Taxonomy" id="3031996"/>
    <lineage>
        <taxon>Archaea</taxon>
        <taxon>Methanobacteriati</taxon>
        <taxon>Methanobacteriota</taxon>
        <taxon>Stenosarchaea group</taxon>
        <taxon>Halobacteria</taxon>
        <taxon>Halobacteriales</taxon>
        <taxon>Haloferacaceae</taxon>
        <taxon>Halobaculum</taxon>
    </lineage>
</organism>
<evidence type="ECO:0000313" key="3">
    <source>
        <dbReference type="EMBL" id="MFC7098926.1"/>
    </source>
</evidence>
<dbReference type="InterPro" id="IPR014940">
    <property type="entry name" value="BAAT_C"/>
</dbReference>
<dbReference type="InterPro" id="IPR029058">
    <property type="entry name" value="AB_hydrolase_fold"/>
</dbReference>
<keyword evidence="4" id="KW-1185">Reference proteome</keyword>
<dbReference type="GeneID" id="79271688"/>
<dbReference type="Proteomes" id="UP001596388">
    <property type="component" value="Unassembled WGS sequence"/>
</dbReference>
<dbReference type="RefSeq" id="WP_276239516.1">
    <property type="nucleotide sequence ID" value="NZ_CP119990.1"/>
</dbReference>
<sequence length="307" mass="33007">MAEATTTRIARSPDARGSSVDADGLVGIVYTPDGAGPHQPVIVLHGSGGYIPREYCQLLATQGYWTLGLQYFGPEEALSDDLNGVPIAYFERAVEWVQSRPETVDDGIGLVGISRGVEPAILTAASIDTSATVVGYGGSGFLVPSTVGPDVPWTRDGDPIVSREQFDAFWSALHSTECGDWQDCSFDEPDAVCETVACVLDTVRETAENAYEAVMLPVEDIQGPVSLLTGKQDAVWNASAYSEFALYRLLRNDHDDAFGHYSFPDAGHLFLRPYHANIRGGSRSGNARAAMQSFPRVLDTLDGGIKV</sequence>
<feature type="active site" description="Charge relay system" evidence="1">
    <location>
        <position position="233"/>
    </location>
</feature>
<proteinExistence type="predicted"/>
<accession>A0ABD5WZY2</accession>
<dbReference type="PANTHER" id="PTHR10824:SF4">
    <property type="entry name" value="ACYL-COENZYME A THIOESTERASE 1-LIKE"/>
    <property type="match status" value="1"/>
</dbReference>